<dbReference type="EMBL" id="JAYWIO010000008">
    <property type="protein sequence ID" value="KAK7245534.1"/>
    <property type="molecule type" value="Genomic_DNA"/>
</dbReference>
<organism evidence="1 2">
    <name type="scientific">Crotalaria pallida</name>
    <name type="common">Smooth rattlebox</name>
    <name type="synonym">Crotalaria striata</name>
    <dbReference type="NCBI Taxonomy" id="3830"/>
    <lineage>
        <taxon>Eukaryota</taxon>
        <taxon>Viridiplantae</taxon>
        <taxon>Streptophyta</taxon>
        <taxon>Embryophyta</taxon>
        <taxon>Tracheophyta</taxon>
        <taxon>Spermatophyta</taxon>
        <taxon>Magnoliopsida</taxon>
        <taxon>eudicotyledons</taxon>
        <taxon>Gunneridae</taxon>
        <taxon>Pentapetalae</taxon>
        <taxon>rosids</taxon>
        <taxon>fabids</taxon>
        <taxon>Fabales</taxon>
        <taxon>Fabaceae</taxon>
        <taxon>Papilionoideae</taxon>
        <taxon>50 kb inversion clade</taxon>
        <taxon>genistoids sensu lato</taxon>
        <taxon>core genistoids</taxon>
        <taxon>Crotalarieae</taxon>
        <taxon>Crotalaria</taxon>
    </lineage>
</organism>
<protein>
    <submittedName>
        <fullName evidence="1">Uncharacterized protein</fullName>
    </submittedName>
</protein>
<proteinExistence type="predicted"/>
<dbReference type="PANTHER" id="PTHR34361:SF6">
    <property type="entry name" value="POX DOMAIN-CONTAINING PROTEIN"/>
    <property type="match status" value="1"/>
</dbReference>
<dbReference type="PANTHER" id="PTHR34361">
    <property type="entry name" value="OS08G0157800 PROTEIN"/>
    <property type="match status" value="1"/>
</dbReference>
<evidence type="ECO:0000313" key="2">
    <source>
        <dbReference type="Proteomes" id="UP001372338"/>
    </source>
</evidence>
<comment type="caution">
    <text evidence="1">The sequence shown here is derived from an EMBL/GenBank/DDBJ whole genome shotgun (WGS) entry which is preliminary data.</text>
</comment>
<accession>A0AAN9HQK9</accession>
<sequence length="527" mass="56975">MMNQSKKTTSLSTTRLSPLAKPFFTINNRSSSTNHSNTDDPFSSLLDSFRSSNLGSKDDNKVSTLTTQTHEKSLLEQHPSLDFQKNGDFDRLNDDGSHFDIVHPTYSPNVTTAWKQGVDFHQSLFGIGNDVGGSVHEDGGMLQQGKRDVDGLNPCLAVSDDIFKTSTGTIGGKDILPNSIGSTHASDESSFLMSNCKLAPLNLSTTDMSSAKKTCQVQTSNNSGDSDSDVDSPCWKGTIALCPTPSETSGSIKFHRVEKAAEKHNSLNPLAPQFFPGIGYIKDDFLPSISSASVATNSVSGEDILMKTVMVESPVELNKGIELQHSSDIYGRKKTFSVLDDKKCSSVNTVLNSHCMTIQSSSKLDCPASKGMLATIVDDDVVKGTKDSRASESISAVFPANGHSSMTTSTISSSRVGVDTDLFKILEGVLKSLIKSPKPDSQIIVSGMHVLSELLVQTCVDSVNSFDERDHDMIEQIINNLNYICSKRYGQMIPADSANWLDRSSELPKVCMNSCLISNKQCVHIAA</sequence>
<name>A0AAN9HQK9_CROPI</name>
<dbReference type="AlphaFoldDB" id="A0AAN9HQK9"/>
<dbReference type="Proteomes" id="UP001372338">
    <property type="component" value="Unassembled WGS sequence"/>
</dbReference>
<reference evidence="1 2" key="1">
    <citation type="submission" date="2024-01" db="EMBL/GenBank/DDBJ databases">
        <title>The genomes of 5 underutilized Papilionoideae crops provide insights into root nodulation and disease resistanc.</title>
        <authorList>
            <person name="Yuan L."/>
        </authorList>
    </citation>
    <scope>NUCLEOTIDE SEQUENCE [LARGE SCALE GENOMIC DNA]</scope>
    <source>
        <strain evidence="1">ZHUSHIDOU_FW_LH</strain>
        <tissue evidence="1">Leaf</tissue>
    </source>
</reference>
<gene>
    <name evidence="1" type="ORF">RIF29_40380</name>
</gene>
<keyword evidence="2" id="KW-1185">Reference proteome</keyword>
<evidence type="ECO:0000313" key="1">
    <source>
        <dbReference type="EMBL" id="KAK7245534.1"/>
    </source>
</evidence>